<dbReference type="PROSITE" id="PS50837">
    <property type="entry name" value="NACHT"/>
    <property type="match status" value="1"/>
</dbReference>
<comment type="caution">
    <text evidence="2">The sequence shown here is derived from an EMBL/GenBank/DDBJ whole genome shotgun (WGS) entry which is preliminary data.</text>
</comment>
<dbReference type="InterPro" id="IPR027417">
    <property type="entry name" value="P-loop_NTPase"/>
</dbReference>
<dbReference type="OrthoDB" id="6353540at2759"/>
<dbReference type="PANTHER" id="PTHR46312:SF2">
    <property type="entry name" value="NUCLEOTIDE-BINDING OLIGOMERIZATION DOMAIN-CONTAINING PROTEIN 2-LIKE"/>
    <property type="match status" value="1"/>
</dbReference>
<dbReference type="Pfam" id="PF05729">
    <property type="entry name" value="NACHT"/>
    <property type="match status" value="1"/>
</dbReference>
<dbReference type="Gene3D" id="3.40.50.300">
    <property type="entry name" value="P-loop containing nucleotide triphosphate hydrolases"/>
    <property type="match status" value="1"/>
</dbReference>
<evidence type="ECO:0000259" key="1">
    <source>
        <dbReference type="PROSITE" id="PS50837"/>
    </source>
</evidence>
<evidence type="ECO:0000313" key="2">
    <source>
        <dbReference type="EMBL" id="ROT80294.1"/>
    </source>
</evidence>
<accession>A0A3R7MLT9</accession>
<dbReference type="PANTHER" id="PTHR46312">
    <property type="entry name" value="NACHT DOMAIN-CONTAINING PROTEIN"/>
    <property type="match status" value="1"/>
</dbReference>
<dbReference type="InterPro" id="IPR007111">
    <property type="entry name" value="NACHT_NTPase"/>
</dbReference>
<protein>
    <submittedName>
        <fullName evidence="2">Putative NACHT, LRR and PYD domains-containing protein 2</fullName>
    </submittedName>
</protein>
<dbReference type="Proteomes" id="UP000283509">
    <property type="component" value="Unassembled WGS sequence"/>
</dbReference>
<gene>
    <name evidence="2" type="ORF">C7M84_000990</name>
</gene>
<organism evidence="2 3">
    <name type="scientific">Penaeus vannamei</name>
    <name type="common">Whiteleg shrimp</name>
    <name type="synonym">Litopenaeus vannamei</name>
    <dbReference type="NCBI Taxonomy" id="6689"/>
    <lineage>
        <taxon>Eukaryota</taxon>
        <taxon>Metazoa</taxon>
        <taxon>Ecdysozoa</taxon>
        <taxon>Arthropoda</taxon>
        <taxon>Crustacea</taxon>
        <taxon>Multicrustacea</taxon>
        <taxon>Malacostraca</taxon>
        <taxon>Eumalacostraca</taxon>
        <taxon>Eucarida</taxon>
        <taxon>Decapoda</taxon>
        <taxon>Dendrobranchiata</taxon>
        <taxon>Penaeoidea</taxon>
        <taxon>Penaeidae</taxon>
        <taxon>Penaeus</taxon>
    </lineage>
</organism>
<evidence type="ECO:0000313" key="3">
    <source>
        <dbReference type="Proteomes" id="UP000283509"/>
    </source>
</evidence>
<keyword evidence="3" id="KW-1185">Reference proteome</keyword>
<dbReference type="EMBL" id="QCYY01001135">
    <property type="protein sequence ID" value="ROT80294.1"/>
    <property type="molecule type" value="Genomic_DNA"/>
</dbReference>
<dbReference type="SUPFAM" id="SSF52540">
    <property type="entry name" value="P-loop containing nucleoside triphosphate hydrolases"/>
    <property type="match status" value="1"/>
</dbReference>
<dbReference type="AlphaFoldDB" id="A0A3R7MLT9"/>
<name>A0A3R7MLT9_PENVA</name>
<proteinExistence type="predicted"/>
<feature type="domain" description="NACHT" evidence="1">
    <location>
        <begin position="28"/>
        <end position="147"/>
    </location>
</feature>
<dbReference type="PROSITE" id="PS00675">
    <property type="entry name" value="SIGMA54_INTERACT_1"/>
    <property type="match status" value="1"/>
</dbReference>
<reference evidence="2 3" key="1">
    <citation type="submission" date="2018-04" db="EMBL/GenBank/DDBJ databases">
        <authorList>
            <person name="Zhang X."/>
            <person name="Yuan J."/>
            <person name="Li F."/>
            <person name="Xiang J."/>
        </authorList>
    </citation>
    <scope>NUCLEOTIDE SEQUENCE [LARGE SCALE GENOMIC DNA]</scope>
    <source>
        <tissue evidence="2">Muscle</tissue>
    </source>
</reference>
<reference evidence="2 3" key="2">
    <citation type="submission" date="2019-01" db="EMBL/GenBank/DDBJ databases">
        <title>The decoding of complex shrimp genome reveals the adaptation for benthos swimmer, frequently molting mechanism and breeding impact on genome.</title>
        <authorList>
            <person name="Sun Y."/>
            <person name="Gao Y."/>
            <person name="Yu Y."/>
        </authorList>
    </citation>
    <scope>NUCLEOTIDE SEQUENCE [LARGE SCALE GENOMIC DNA]</scope>
    <source>
        <tissue evidence="2">Muscle</tissue>
    </source>
</reference>
<dbReference type="InterPro" id="IPR025662">
    <property type="entry name" value="Sigma_54_int_dom_ATP-bd_1"/>
</dbReference>
<sequence length="687" mass="76688">MQHEDPASNKRESRESFLRSTLNGTLPSVVIINGESGSGKTVLYKKLIADWTSRGSPASTVADFDLIFKTECHETNRSFSQLLGQLLPSTMSAKTHDNARFKQFILSHKILFLVDGFEELNESSGALLEEILSLASCSVRIVCATRPFRLNRIRRKVADACLSFTVFRMTGVAPASRTNFIVKYLENLVSPHRNKENREWLYTYFRNLGDWCKKNFTSPFNLAILILLSVYNPAMMRHLTTGTGFFAQLEKFRILRLVNHLASLPEYTNLSGEELSFLCSGFIKLLNNLAFESLQLGETTLAPSAMTRLAEKCRSLGLPAETMFSAFLKCQISAGNRSYSFGEKSIQEFRAACHMCYLATFQPVLGTDSSQSCVGSPFHDVVFFTAGLLAEKLSHALAENTEFIIQQASGAGITETSEWLDLLQEALCHEVLTEAVGRTALRKDRWDVKEVHLPALKTLLHVTFPKSLYVTVNSLEKPPEEIPVLCEVLRKVAGKPVSISLSLNYYFVMGRSRNADNLLRFLLQGSAVVRGFVGYLSSSMISHLPSTLHTLALQVGRHELDTLVSVLPKMKHLETLEVFLRVDRSTENLPSLDFHQRKLIVDFCKICDDSTAWVRKALSSLSRRPYAKVKLFHSSLTGRGALALLGALRAAKVSFAAGGLLEVRSCHAPSEDERRQLKGLPVSFRIQ</sequence>